<dbReference type="PANTHER" id="PTHR42753:SF2">
    <property type="entry name" value="PROLINE--TRNA LIGASE"/>
    <property type="match status" value="1"/>
</dbReference>
<dbReference type="InterPro" id="IPR044140">
    <property type="entry name" value="ProRS_anticodon_short"/>
</dbReference>
<dbReference type="HAMAP" id="MF_01569">
    <property type="entry name" value="Pro_tRNA_synth_type1"/>
    <property type="match status" value="1"/>
</dbReference>
<dbReference type="Gene3D" id="3.90.960.10">
    <property type="entry name" value="YbaK/aminoacyl-tRNA synthetase-associated domain"/>
    <property type="match status" value="1"/>
</dbReference>
<organism evidence="12">
    <name type="scientific">Ligilactobacillus agilis</name>
    <dbReference type="NCBI Taxonomy" id="1601"/>
    <lineage>
        <taxon>Bacteria</taxon>
        <taxon>Bacillati</taxon>
        <taxon>Bacillota</taxon>
        <taxon>Bacilli</taxon>
        <taxon>Lactobacillales</taxon>
        <taxon>Lactobacillaceae</taxon>
        <taxon>Ligilactobacillus</taxon>
    </lineage>
</organism>
<evidence type="ECO:0000256" key="2">
    <source>
        <dbReference type="ARBA" id="ARBA00011738"/>
    </source>
</evidence>
<dbReference type="SUPFAM" id="SSF52954">
    <property type="entry name" value="Class II aaRS ABD-related"/>
    <property type="match status" value="1"/>
</dbReference>
<evidence type="ECO:0000256" key="9">
    <source>
        <dbReference type="ARBA" id="ARBA00047671"/>
    </source>
</evidence>
<evidence type="ECO:0000313" key="13">
    <source>
        <dbReference type="EMBL" id="GET11937.1"/>
    </source>
</evidence>
<evidence type="ECO:0000256" key="5">
    <source>
        <dbReference type="ARBA" id="ARBA00022741"/>
    </source>
</evidence>
<dbReference type="Gene3D" id="3.30.930.10">
    <property type="entry name" value="Bira Bifunctional Protein, Domain 2"/>
    <property type="match status" value="2"/>
</dbReference>
<protein>
    <recommendedName>
        <fullName evidence="10">Proline--tRNA ligase</fullName>
        <ecNumber evidence="10">6.1.1.15</ecNumber>
    </recommendedName>
    <alternativeName>
        <fullName evidence="10">Prolyl-tRNA synthetase</fullName>
        <shortName evidence="10">ProRS</shortName>
    </alternativeName>
</protein>
<evidence type="ECO:0000256" key="6">
    <source>
        <dbReference type="ARBA" id="ARBA00022840"/>
    </source>
</evidence>
<dbReference type="InterPro" id="IPR036621">
    <property type="entry name" value="Anticodon-bd_dom_sf"/>
</dbReference>
<reference evidence="13" key="1">
    <citation type="submission" date="2019-10" db="EMBL/GenBank/DDBJ databases">
        <title>Lactobacillus agilis SN811 Whole Genome Sequencing Project.</title>
        <authorList>
            <person name="Suzuki S."/>
            <person name="Endo A."/>
            <person name="Maeno S."/>
            <person name="Shiwa Y."/>
            <person name="Matsutani M."/>
            <person name="Kajikawa A."/>
        </authorList>
    </citation>
    <scope>NUCLEOTIDE SEQUENCE</scope>
    <source>
        <strain evidence="13">SN811</strain>
    </source>
</reference>
<evidence type="ECO:0000256" key="10">
    <source>
        <dbReference type="HAMAP-Rule" id="MF_01569"/>
    </source>
</evidence>
<dbReference type="InterPro" id="IPR002316">
    <property type="entry name" value="Pro-tRNA-ligase_IIa"/>
</dbReference>
<dbReference type="InterPro" id="IPR033730">
    <property type="entry name" value="ProRS_core_prok"/>
</dbReference>
<dbReference type="InterPro" id="IPR004500">
    <property type="entry name" value="Pro-tRNA-synth_IIa_bac-type"/>
</dbReference>
<dbReference type="GO" id="GO:0005524">
    <property type="term" value="F:ATP binding"/>
    <property type="evidence" value="ECO:0007669"/>
    <property type="project" value="UniProtKB-UniRule"/>
</dbReference>
<comment type="similarity">
    <text evidence="10">Belongs to the class-II aminoacyl-tRNA synthetase family. ProS type 1 subfamily.</text>
</comment>
<keyword evidence="8 10" id="KW-0030">Aminoacyl-tRNA synthetase</keyword>
<evidence type="ECO:0000256" key="1">
    <source>
        <dbReference type="ARBA" id="ARBA00004496"/>
    </source>
</evidence>
<evidence type="ECO:0000256" key="7">
    <source>
        <dbReference type="ARBA" id="ARBA00022917"/>
    </source>
</evidence>
<comment type="domain">
    <text evidence="10">Consists of three domains: the N-terminal catalytic domain, the editing domain and the C-terminal anticodon-binding domain.</text>
</comment>
<accession>A0A6F9XIX3</accession>
<proteinExistence type="inferred from homology"/>
<dbReference type="InterPro" id="IPR023717">
    <property type="entry name" value="Pro-tRNA-Synthase_IIa_type1"/>
</dbReference>
<dbReference type="Pfam" id="PF00587">
    <property type="entry name" value="tRNA-synt_2b"/>
    <property type="match status" value="1"/>
</dbReference>
<evidence type="ECO:0000313" key="12">
    <source>
        <dbReference type="EMBL" id="GET05157.1"/>
    </source>
</evidence>
<dbReference type="NCBIfam" id="NF006625">
    <property type="entry name" value="PRK09194.1"/>
    <property type="match status" value="1"/>
</dbReference>
<comment type="subcellular location">
    <subcellularLocation>
        <location evidence="1 10">Cytoplasm</location>
    </subcellularLocation>
</comment>
<dbReference type="GO" id="GO:0140096">
    <property type="term" value="F:catalytic activity, acting on a protein"/>
    <property type="evidence" value="ECO:0007669"/>
    <property type="project" value="UniProtKB-ARBA"/>
</dbReference>
<reference evidence="12" key="2">
    <citation type="submission" date="2019-10" db="EMBL/GenBank/DDBJ databases">
        <title>Lactobacillus agilis SY212 Whole Genome Sequencing Project.</title>
        <authorList>
            <person name="Suzuki S."/>
            <person name="Endo A."/>
            <person name="Maeno S."/>
            <person name="Shiwa Y."/>
            <person name="Matsutani M."/>
            <person name="Kajikawa A."/>
        </authorList>
    </citation>
    <scope>NUCLEOTIDE SEQUENCE</scope>
    <source>
        <strain evidence="12">SY212</strain>
    </source>
</reference>
<dbReference type="PRINTS" id="PR01046">
    <property type="entry name" value="TRNASYNTHPRO"/>
</dbReference>
<dbReference type="NCBIfam" id="TIGR00409">
    <property type="entry name" value="proS_fam_II"/>
    <property type="match status" value="1"/>
</dbReference>
<evidence type="ECO:0000259" key="11">
    <source>
        <dbReference type="PROSITE" id="PS50862"/>
    </source>
</evidence>
<dbReference type="GO" id="GO:0005829">
    <property type="term" value="C:cytosol"/>
    <property type="evidence" value="ECO:0007669"/>
    <property type="project" value="TreeGrafter"/>
</dbReference>
<dbReference type="InterPro" id="IPR006195">
    <property type="entry name" value="aa-tRNA-synth_II"/>
</dbReference>
<keyword evidence="4 10" id="KW-0436">Ligase</keyword>
<dbReference type="EMBL" id="BLAM01000024">
    <property type="protein sequence ID" value="GET05157.1"/>
    <property type="molecule type" value="Genomic_DNA"/>
</dbReference>
<dbReference type="SUPFAM" id="SSF55681">
    <property type="entry name" value="Class II aaRS and biotin synthetases"/>
    <property type="match status" value="1"/>
</dbReference>
<comment type="catalytic activity">
    <reaction evidence="9 10">
        <text>tRNA(Pro) + L-proline + ATP = L-prolyl-tRNA(Pro) + AMP + diphosphate</text>
        <dbReference type="Rhea" id="RHEA:14305"/>
        <dbReference type="Rhea" id="RHEA-COMP:9700"/>
        <dbReference type="Rhea" id="RHEA-COMP:9702"/>
        <dbReference type="ChEBI" id="CHEBI:30616"/>
        <dbReference type="ChEBI" id="CHEBI:33019"/>
        <dbReference type="ChEBI" id="CHEBI:60039"/>
        <dbReference type="ChEBI" id="CHEBI:78442"/>
        <dbReference type="ChEBI" id="CHEBI:78532"/>
        <dbReference type="ChEBI" id="CHEBI:456215"/>
        <dbReference type="EC" id="6.1.1.15"/>
    </reaction>
</comment>
<dbReference type="InterPro" id="IPR002314">
    <property type="entry name" value="aa-tRNA-synt_IIb"/>
</dbReference>
<dbReference type="FunFam" id="3.40.50.800:FF:000011">
    <property type="entry name" value="Proline--tRNA ligase"/>
    <property type="match status" value="1"/>
</dbReference>
<keyword evidence="6 10" id="KW-0067">ATP-binding</keyword>
<gene>
    <name evidence="10 12" type="primary">proS</name>
    <name evidence="13" type="ORF">SN811_04370</name>
    <name evidence="12" type="ORF">SY212_01870</name>
</gene>
<dbReference type="SUPFAM" id="SSF55826">
    <property type="entry name" value="YbaK/ProRS associated domain"/>
    <property type="match status" value="1"/>
</dbReference>
<dbReference type="InterPro" id="IPR050062">
    <property type="entry name" value="Pro-tRNA_synthetase"/>
</dbReference>
<dbReference type="PROSITE" id="PS50862">
    <property type="entry name" value="AA_TRNA_LIGASE_II"/>
    <property type="match status" value="1"/>
</dbReference>
<dbReference type="RefSeq" id="WP_167588985.1">
    <property type="nucleotide sequence ID" value="NZ_BLAM01000024.1"/>
</dbReference>
<dbReference type="Pfam" id="PF04073">
    <property type="entry name" value="tRNA_edit"/>
    <property type="match status" value="1"/>
</dbReference>
<dbReference type="FunFam" id="3.30.930.10:FF:000066">
    <property type="entry name" value="Proline--tRNA ligase"/>
    <property type="match status" value="1"/>
</dbReference>
<comment type="subunit">
    <text evidence="2 10">Homodimer.</text>
</comment>
<dbReference type="FunFam" id="3.30.930.10:FF:000062">
    <property type="entry name" value="Proline--tRNA ligase"/>
    <property type="match status" value="1"/>
</dbReference>
<feature type="domain" description="Aminoacyl-transfer RNA synthetases class-II family profile" evidence="11">
    <location>
        <begin position="52"/>
        <end position="465"/>
    </location>
</feature>
<dbReference type="Pfam" id="PF03129">
    <property type="entry name" value="HGTP_anticodon"/>
    <property type="match status" value="1"/>
</dbReference>
<sequence length="570" mass="63798">MKQSKMLIPTLKEVPSDAEAISHQLMLRAGYIKQISAGMYSYLPLAHKVLLKLEQIIREEMDKIDAVEMLTPAVLPAELWQESGRYESYGPNLFKLKDRHERDFILGPTHEETMTTIVKDAIKSYKKLPLTLYQIQMKYRDENRPRFGLLRGREFLMKDAYSFHADMDSLDKVYRDMDVAYQNIFDRVGLNYRSIIGDAGAMGGNDSKEFMAIAPIGEDTVVYSDGSDYAANLEMAQNKRTLQPSHEIPKELTKVETPDCKTIDEVAAFLKTKPENTIKTLLYVADDKLVVVLLRGNDQLNEVKLTNFLGADFLRPATNDEAKQYLGADFGSLGPVGISEDLQVLADLDVKAMANASVGANEDGYHYINVNLNRDFKVDEFVDLRTVNEGELSPDGQGTLKFTRGIEIGHIFKLGTRYTEAMDAQILDENGRQKPIIMGCYGIGVSRLLSAIVEQHCDEHGMIWPKEIAPFDIHVVPINMKKAEQAKLAQELTATLEAAGYSVLVDDRNERPGVKFADSDLIGLPVRITVGKKASEGIVEIKLRQSGETVEIKQDELLNTLNILLANNAD</sequence>
<evidence type="ECO:0000256" key="3">
    <source>
        <dbReference type="ARBA" id="ARBA00022490"/>
    </source>
</evidence>
<comment type="caution">
    <text evidence="12">The sequence shown here is derived from an EMBL/GenBank/DDBJ whole genome shotgun (WGS) entry which is preliminary data.</text>
</comment>
<dbReference type="GO" id="GO:0016740">
    <property type="term" value="F:transferase activity"/>
    <property type="evidence" value="ECO:0007669"/>
    <property type="project" value="UniProtKB-ARBA"/>
</dbReference>
<comment type="function">
    <text evidence="10">Catalyzes the attachment of proline to tRNA(Pro) in a two-step reaction: proline is first activated by ATP to form Pro-AMP and then transferred to the acceptor end of tRNA(Pro). As ProRS can inadvertently accommodate and process non-cognate amino acids such as alanine and cysteine, to avoid such errors it has two additional distinct editing activities against alanine. One activity is designated as 'pretransfer' editing and involves the tRNA(Pro)-independent hydrolysis of activated Ala-AMP. The other activity is designated 'posttransfer' editing and involves deacylation of mischarged Ala-tRNA(Pro). The misacylated Cys-tRNA(Pro) is not edited by ProRS.</text>
</comment>
<dbReference type="CDD" id="cd00861">
    <property type="entry name" value="ProRS_anticodon_short"/>
    <property type="match status" value="1"/>
</dbReference>
<dbReference type="InterPro" id="IPR036754">
    <property type="entry name" value="YbaK/aa-tRNA-synt-asso_dom_sf"/>
</dbReference>
<dbReference type="GO" id="GO:0004827">
    <property type="term" value="F:proline-tRNA ligase activity"/>
    <property type="evidence" value="ECO:0007669"/>
    <property type="project" value="UniProtKB-UniRule"/>
</dbReference>
<dbReference type="InterPro" id="IPR007214">
    <property type="entry name" value="YbaK/aa-tRNA-synth-assoc-dom"/>
</dbReference>
<dbReference type="GO" id="GO:0006433">
    <property type="term" value="P:prolyl-tRNA aminoacylation"/>
    <property type="evidence" value="ECO:0007669"/>
    <property type="project" value="UniProtKB-UniRule"/>
</dbReference>
<dbReference type="GO" id="GO:0002161">
    <property type="term" value="F:aminoacyl-tRNA deacylase activity"/>
    <property type="evidence" value="ECO:0007669"/>
    <property type="project" value="InterPro"/>
</dbReference>
<dbReference type="Proteomes" id="UP000494160">
    <property type="component" value="Unassembled WGS sequence"/>
</dbReference>
<dbReference type="EC" id="6.1.1.15" evidence="10"/>
<dbReference type="InterPro" id="IPR004154">
    <property type="entry name" value="Anticodon-bd"/>
</dbReference>
<dbReference type="CDD" id="cd00779">
    <property type="entry name" value="ProRS_core_prok"/>
    <property type="match status" value="1"/>
</dbReference>
<dbReference type="AlphaFoldDB" id="A0A6F9XIX3"/>
<evidence type="ECO:0000256" key="8">
    <source>
        <dbReference type="ARBA" id="ARBA00023146"/>
    </source>
</evidence>
<name>A0A6F9XIX3_9LACO</name>
<dbReference type="InterPro" id="IPR045864">
    <property type="entry name" value="aa-tRNA-synth_II/BPL/LPL"/>
</dbReference>
<dbReference type="PANTHER" id="PTHR42753">
    <property type="entry name" value="MITOCHONDRIAL RIBOSOME PROTEIN L39/PROLYL-TRNA LIGASE FAMILY MEMBER"/>
    <property type="match status" value="1"/>
</dbReference>
<keyword evidence="7 10" id="KW-0648">Protein biosynthesis</keyword>
<dbReference type="Proteomes" id="UP000494265">
    <property type="component" value="Unassembled WGS sequence"/>
</dbReference>
<dbReference type="CDD" id="cd04334">
    <property type="entry name" value="ProRS-INS"/>
    <property type="match status" value="1"/>
</dbReference>
<dbReference type="Gene3D" id="3.40.50.800">
    <property type="entry name" value="Anticodon-binding domain"/>
    <property type="match status" value="1"/>
</dbReference>
<keyword evidence="5 10" id="KW-0547">Nucleotide-binding</keyword>
<dbReference type="EMBL" id="BLAP01000024">
    <property type="protein sequence ID" value="GET11937.1"/>
    <property type="molecule type" value="Genomic_DNA"/>
</dbReference>
<keyword evidence="3 10" id="KW-0963">Cytoplasm</keyword>
<evidence type="ECO:0000256" key="4">
    <source>
        <dbReference type="ARBA" id="ARBA00022598"/>
    </source>
</evidence>